<dbReference type="GO" id="GO:0016020">
    <property type="term" value="C:membrane"/>
    <property type="evidence" value="ECO:0007669"/>
    <property type="project" value="UniProtKB-SubCell"/>
</dbReference>
<evidence type="ECO:0000256" key="5">
    <source>
        <dbReference type="SAM" id="Phobius"/>
    </source>
</evidence>
<accession>A0A1V6Q3U6</accession>
<protein>
    <recommendedName>
        <fullName evidence="8">RTA1 domain protein</fullName>
    </recommendedName>
</protein>
<keyword evidence="3 5" id="KW-1133">Transmembrane helix</keyword>
<dbReference type="InterPro" id="IPR007568">
    <property type="entry name" value="RTA1"/>
</dbReference>
<organism evidence="6 7">
    <name type="scientific">Penicillium solitum</name>
    <dbReference type="NCBI Taxonomy" id="60172"/>
    <lineage>
        <taxon>Eukaryota</taxon>
        <taxon>Fungi</taxon>
        <taxon>Dikarya</taxon>
        <taxon>Ascomycota</taxon>
        <taxon>Pezizomycotina</taxon>
        <taxon>Eurotiomycetes</taxon>
        <taxon>Eurotiomycetidae</taxon>
        <taxon>Eurotiales</taxon>
        <taxon>Aspergillaceae</taxon>
        <taxon>Penicillium</taxon>
    </lineage>
</organism>
<keyword evidence="7" id="KW-1185">Reference proteome</keyword>
<evidence type="ECO:0008006" key="8">
    <source>
        <dbReference type="Google" id="ProtNLM"/>
    </source>
</evidence>
<evidence type="ECO:0000256" key="1">
    <source>
        <dbReference type="ARBA" id="ARBA00004141"/>
    </source>
</evidence>
<comment type="caution">
    <text evidence="6">The sequence shown here is derived from an EMBL/GenBank/DDBJ whole genome shotgun (WGS) entry which is preliminary data.</text>
</comment>
<feature type="transmembrane region" description="Helical" evidence="5">
    <location>
        <begin position="126"/>
        <end position="150"/>
    </location>
</feature>
<proteinExistence type="predicted"/>
<evidence type="ECO:0000256" key="4">
    <source>
        <dbReference type="ARBA" id="ARBA00023136"/>
    </source>
</evidence>
<dbReference type="PANTHER" id="PTHR31465:SF17">
    <property type="entry name" value="DOMAIN PROTEIN, PUTATIVE (AFU_ORTHOLOGUE AFUA_5G09900)-RELATED"/>
    <property type="match status" value="1"/>
</dbReference>
<feature type="transmembrane region" description="Helical" evidence="5">
    <location>
        <begin position="26"/>
        <end position="44"/>
    </location>
</feature>
<gene>
    <name evidence="6" type="ORF">PENSOL_c136G10494</name>
</gene>
<keyword evidence="4 5" id="KW-0472">Membrane</keyword>
<dbReference type="AlphaFoldDB" id="A0A1V6Q3U6"/>
<dbReference type="Pfam" id="PF04479">
    <property type="entry name" value="RTA1"/>
    <property type="match status" value="1"/>
</dbReference>
<comment type="subcellular location">
    <subcellularLocation>
        <location evidence="1">Membrane</location>
        <topology evidence="1">Multi-pass membrane protein</topology>
    </subcellularLocation>
</comment>
<evidence type="ECO:0000256" key="2">
    <source>
        <dbReference type="ARBA" id="ARBA00022692"/>
    </source>
</evidence>
<dbReference type="PANTHER" id="PTHR31465">
    <property type="entry name" value="PROTEIN RTA1-RELATED"/>
    <property type="match status" value="1"/>
</dbReference>
<reference evidence="7" key="1">
    <citation type="journal article" date="2017" name="Nat. Microbiol.">
        <title>Global analysis of biosynthetic gene clusters reveals vast potential of secondary metabolite production in Penicillium species.</title>
        <authorList>
            <person name="Nielsen J.C."/>
            <person name="Grijseels S."/>
            <person name="Prigent S."/>
            <person name="Ji B."/>
            <person name="Dainat J."/>
            <person name="Nielsen K.F."/>
            <person name="Frisvad J.C."/>
            <person name="Workman M."/>
            <person name="Nielsen J."/>
        </authorList>
    </citation>
    <scope>NUCLEOTIDE SEQUENCE [LARGE SCALE GENOMIC DNA]</scope>
    <source>
        <strain evidence="7">IBT 29525</strain>
    </source>
</reference>
<dbReference type="Proteomes" id="UP000191612">
    <property type="component" value="Unassembled WGS sequence"/>
</dbReference>
<feature type="transmembrane region" description="Helical" evidence="5">
    <location>
        <begin position="89"/>
        <end position="106"/>
    </location>
</feature>
<feature type="transmembrane region" description="Helical" evidence="5">
    <location>
        <begin position="162"/>
        <end position="185"/>
    </location>
</feature>
<evidence type="ECO:0000256" key="3">
    <source>
        <dbReference type="ARBA" id="ARBA00022989"/>
    </source>
</evidence>
<dbReference type="EMBL" id="MDYO01000135">
    <property type="protein sequence ID" value="OQD83915.1"/>
    <property type="molecule type" value="Genomic_DNA"/>
</dbReference>
<dbReference type="STRING" id="60172.A0A1V6Q3U6"/>
<evidence type="ECO:0000313" key="6">
    <source>
        <dbReference type="EMBL" id="OQD83915.1"/>
    </source>
</evidence>
<evidence type="ECO:0000313" key="7">
    <source>
        <dbReference type="Proteomes" id="UP000191612"/>
    </source>
</evidence>
<name>A0A1V6Q3U6_9EURO</name>
<sequence>MDIDFHPGVNGSDPYVDFYPYTPSATAGYAFLVIFGIATVVHLIMMFPFRAPYFVPLILGGVCESFGYYGRAWSHEDRTEIGSWALQEILILCAPPLIAATIYMVLGRIIRSFGAEHLISMTPKKITVIFVLNDVLTFCTQLGGAGVQVTGDAHVMAIGKKVVLAGLIFSLVVFAFFIWIVATLHRRLNNTPLDLLMVNDLHWRRYMWALYAACSALMLRNLVRTIQFGASKGSAINQKELFIYVFDGFPMFFSMIVLAVYHPGLLIKKARQLGKVAAFHDPLTSEDRMSDIPLVSREPRMMAV</sequence>
<feature type="transmembrane region" description="Helical" evidence="5">
    <location>
        <begin position="243"/>
        <end position="261"/>
    </location>
</feature>
<feature type="transmembrane region" description="Helical" evidence="5">
    <location>
        <begin position="51"/>
        <end position="69"/>
    </location>
</feature>
<keyword evidence="2 5" id="KW-0812">Transmembrane</keyword>
<feature type="transmembrane region" description="Helical" evidence="5">
    <location>
        <begin position="206"/>
        <end position="223"/>
    </location>
</feature>